<proteinExistence type="predicted"/>
<keyword evidence="1" id="KW-1133">Transmembrane helix</keyword>
<feature type="transmembrane region" description="Helical" evidence="1">
    <location>
        <begin position="43"/>
        <end position="63"/>
    </location>
</feature>
<dbReference type="AlphaFoldDB" id="A0A1F6E5U2"/>
<dbReference type="EMBL" id="MFLL01000024">
    <property type="protein sequence ID" value="OGG69001.1"/>
    <property type="molecule type" value="Genomic_DNA"/>
</dbReference>
<organism evidence="2 3">
    <name type="scientific">Candidatus Kaiserbacteria bacterium RIFCSPHIGHO2_02_FULL_55_25</name>
    <dbReference type="NCBI Taxonomy" id="1798498"/>
    <lineage>
        <taxon>Bacteria</taxon>
        <taxon>Candidatus Kaiseribacteriota</taxon>
    </lineage>
</organism>
<protein>
    <submittedName>
        <fullName evidence="2">Uncharacterized protein</fullName>
    </submittedName>
</protein>
<gene>
    <name evidence="2" type="ORF">A3C20_01510</name>
</gene>
<name>A0A1F6E5U2_9BACT</name>
<keyword evidence="1" id="KW-0472">Membrane</keyword>
<sequence>MSAAAETGEMMSNLQREITFIALIFCALSVGLLSNITSAEGEVIITLILRTLFVAITLLACRIENVREKSDIRSTISLIVGSRFGEAAE</sequence>
<evidence type="ECO:0000313" key="3">
    <source>
        <dbReference type="Proteomes" id="UP000176914"/>
    </source>
</evidence>
<evidence type="ECO:0000256" key="1">
    <source>
        <dbReference type="SAM" id="Phobius"/>
    </source>
</evidence>
<accession>A0A1F6E5U2</accession>
<keyword evidence="1" id="KW-0812">Transmembrane</keyword>
<dbReference type="Proteomes" id="UP000176914">
    <property type="component" value="Unassembled WGS sequence"/>
</dbReference>
<reference evidence="2 3" key="1">
    <citation type="journal article" date="2016" name="Nat. Commun.">
        <title>Thousands of microbial genomes shed light on interconnected biogeochemical processes in an aquifer system.</title>
        <authorList>
            <person name="Anantharaman K."/>
            <person name="Brown C.T."/>
            <person name="Hug L.A."/>
            <person name="Sharon I."/>
            <person name="Castelle C.J."/>
            <person name="Probst A.J."/>
            <person name="Thomas B.C."/>
            <person name="Singh A."/>
            <person name="Wilkins M.J."/>
            <person name="Karaoz U."/>
            <person name="Brodie E.L."/>
            <person name="Williams K.H."/>
            <person name="Hubbard S.S."/>
            <person name="Banfield J.F."/>
        </authorList>
    </citation>
    <scope>NUCLEOTIDE SEQUENCE [LARGE SCALE GENOMIC DNA]</scope>
</reference>
<comment type="caution">
    <text evidence="2">The sequence shown here is derived from an EMBL/GenBank/DDBJ whole genome shotgun (WGS) entry which is preliminary data.</text>
</comment>
<feature type="transmembrane region" description="Helical" evidence="1">
    <location>
        <begin position="18"/>
        <end position="37"/>
    </location>
</feature>
<evidence type="ECO:0000313" key="2">
    <source>
        <dbReference type="EMBL" id="OGG69001.1"/>
    </source>
</evidence>